<feature type="non-terminal residue" evidence="2">
    <location>
        <position position="1"/>
    </location>
</feature>
<feature type="compositionally biased region" description="Polar residues" evidence="1">
    <location>
        <begin position="593"/>
        <end position="611"/>
    </location>
</feature>
<comment type="caution">
    <text evidence="2">The sequence shown here is derived from an EMBL/GenBank/DDBJ whole genome shotgun (WGS) entry which is preliminary data.</text>
</comment>
<dbReference type="Proteomes" id="UP000729357">
    <property type="component" value="Unassembled WGS sequence"/>
</dbReference>
<evidence type="ECO:0000313" key="2">
    <source>
        <dbReference type="EMBL" id="KAG9979309.1"/>
    </source>
</evidence>
<gene>
    <name evidence="2" type="ORF">KCU98_g8863</name>
</gene>
<feature type="region of interest" description="Disordered" evidence="1">
    <location>
        <begin position="351"/>
        <end position="373"/>
    </location>
</feature>
<sequence>MEPPPGVAFAQELEWVCKEPALVIWNDPNRSEISSLGLPCPTGKPTLLTLWIGRNAFREAYLMLQLRITIRVSKRRKILDHYLLHSSGTCVTASTSVVHLKDASENIRQCLEEAYGKFSTQKCLRIPFLQPKLGRVLMPIVPDNAPCLGGTALHLLTLLHSLSRATSFEIFVGHSSYAQHALANIEGALADSRNVDLLSSYEGNGGVFDDWRQIGIEQSDCSEIQDEHERVKSNYENVDTIPYGACIPGEQSLHVEPTCLPPPYSPLPPQNAGLPTTPKETRASYRNLDLIKSTGSLKRSRDPEADLPPTKSARSQPISCSPTYNDTSDVTHELEKLSPLDQTVYSPTIVNTPSTVQDKHTLSPSFTPDDTKTGQIEANGSFAGHLLSARRNTSPSILSTPGRSDTLDIKPTIFTNEDELPRYSTDAGKVSTQARDQDLREKANSFVSTSGSLDMISPKPTMRSLNKELRMLVSAKVPLLTEQALQRIIDDLLASLEYNQKVAEVGLQETLDDLKVELQLEKDKGVEEMNDHAENILTDVKCQMEDLASGHLLAFEDMLQRTEEQLKQSLKAFLVVLAKAVATGEPDDDDRTTNINKTNATQLPEQHSSAASNMQTPNVMSANMADSPAVAATKLFLLEFGDLCMSAKVKVLDRLASQNTAEVFLTVDKELREAWVASWIGQTLS</sequence>
<name>A0A9P8JSH6_AURME</name>
<evidence type="ECO:0000313" key="3">
    <source>
        <dbReference type="Proteomes" id="UP000729357"/>
    </source>
</evidence>
<feature type="region of interest" description="Disordered" evidence="1">
    <location>
        <begin position="584"/>
        <end position="611"/>
    </location>
</feature>
<organism evidence="2 3">
    <name type="scientific">Aureobasidium melanogenum</name>
    <name type="common">Aureobasidium pullulans var. melanogenum</name>
    <dbReference type="NCBI Taxonomy" id="46634"/>
    <lineage>
        <taxon>Eukaryota</taxon>
        <taxon>Fungi</taxon>
        <taxon>Dikarya</taxon>
        <taxon>Ascomycota</taxon>
        <taxon>Pezizomycotina</taxon>
        <taxon>Dothideomycetes</taxon>
        <taxon>Dothideomycetidae</taxon>
        <taxon>Dothideales</taxon>
        <taxon>Saccotheciaceae</taxon>
        <taxon>Aureobasidium</taxon>
    </lineage>
</organism>
<reference evidence="2" key="2">
    <citation type="submission" date="2021-08" db="EMBL/GenBank/DDBJ databases">
        <authorList>
            <person name="Gostincar C."/>
            <person name="Sun X."/>
            <person name="Song Z."/>
            <person name="Gunde-Cimerman N."/>
        </authorList>
    </citation>
    <scope>NUCLEOTIDE SEQUENCE</scope>
    <source>
        <strain evidence="2">EXF-9298</strain>
    </source>
</reference>
<proteinExistence type="predicted"/>
<protein>
    <submittedName>
        <fullName evidence="2">Uncharacterized protein</fullName>
    </submittedName>
</protein>
<reference evidence="2" key="1">
    <citation type="journal article" date="2021" name="J Fungi (Basel)">
        <title>Virulence traits and population genomics of the black yeast Aureobasidium melanogenum.</title>
        <authorList>
            <person name="Cernosa A."/>
            <person name="Sun X."/>
            <person name="Gostincar C."/>
            <person name="Fang C."/>
            <person name="Gunde-Cimerman N."/>
            <person name="Song Z."/>
        </authorList>
    </citation>
    <scope>NUCLEOTIDE SEQUENCE</scope>
    <source>
        <strain evidence="2">EXF-9298</strain>
    </source>
</reference>
<dbReference type="EMBL" id="JAHFXS010001150">
    <property type="protein sequence ID" value="KAG9979309.1"/>
    <property type="molecule type" value="Genomic_DNA"/>
</dbReference>
<feature type="compositionally biased region" description="Polar residues" evidence="1">
    <location>
        <begin position="312"/>
        <end position="328"/>
    </location>
</feature>
<keyword evidence="3" id="KW-1185">Reference proteome</keyword>
<dbReference type="AlphaFoldDB" id="A0A9P8JSH6"/>
<evidence type="ECO:0000256" key="1">
    <source>
        <dbReference type="SAM" id="MobiDB-lite"/>
    </source>
</evidence>
<feature type="region of interest" description="Disordered" evidence="1">
    <location>
        <begin position="291"/>
        <end position="328"/>
    </location>
</feature>
<accession>A0A9P8JSH6</accession>